<dbReference type="InterPro" id="IPR052553">
    <property type="entry name" value="CbiG_hydrolase"/>
</dbReference>
<dbReference type="Proteomes" id="UP000631034">
    <property type="component" value="Unassembled WGS sequence"/>
</dbReference>
<comment type="caution">
    <text evidence="2">The sequence shown here is derived from an EMBL/GenBank/DDBJ whole genome shotgun (WGS) entry which is preliminary data.</text>
</comment>
<reference evidence="2" key="1">
    <citation type="submission" date="2020-10" db="EMBL/GenBank/DDBJ databases">
        <title>Genome sequence of the unusual species of purple photosynthetic bacteria, Phaeovibrio sulfidiphilus DSM 23193, type strain.</title>
        <authorList>
            <person name="Kyndt J.A."/>
            <person name="Meyer T.E."/>
        </authorList>
    </citation>
    <scope>NUCLEOTIDE SEQUENCE</scope>
    <source>
        <strain evidence="2">DSM 23193</strain>
    </source>
</reference>
<dbReference type="Pfam" id="PF01890">
    <property type="entry name" value="CbiG_C"/>
    <property type="match status" value="1"/>
</dbReference>
<proteinExistence type="predicted"/>
<keyword evidence="3" id="KW-1185">Reference proteome</keyword>
<dbReference type="Gene3D" id="3.30.420.180">
    <property type="entry name" value="CobE/GbiG C-terminal domain"/>
    <property type="match status" value="1"/>
</dbReference>
<dbReference type="PANTHER" id="PTHR37477">
    <property type="entry name" value="COBALT-PRECORRIN-5A HYDROLASE"/>
    <property type="match status" value="1"/>
</dbReference>
<dbReference type="InterPro" id="IPR036518">
    <property type="entry name" value="CobE/GbiG_C_sf"/>
</dbReference>
<dbReference type="SUPFAM" id="SSF159664">
    <property type="entry name" value="CobE/GbiG C-terminal domain-like"/>
    <property type="match status" value="1"/>
</dbReference>
<dbReference type="GO" id="GO:0009236">
    <property type="term" value="P:cobalamin biosynthetic process"/>
    <property type="evidence" value="ECO:0007669"/>
    <property type="project" value="InterPro"/>
</dbReference>
<dbReference type="PANTHER" id="PTHR37477:SF1">
    <property type="entry name" value="COBALT-PRECORRIN-5A HYDROLASE"/>
    <property type="match status" value="1"/>
</dbReference>
<dbReference type="InterPro" id="IPR002750">
    <property type="entry name" value="CobE/GbiG_C"/>
</dbReference>
<accession>A0A8J6YTF9</accession>
<dbReference type="AlphaFoldDB" id="A0A8J6YTF9"/>
<organism evidence="2 3">
    <name type="scientific">Phaeovibrio sulfidiphilus</name>
    <dbReference type="NCBI Taxonomy" id="1220600"/>
    <lineage>
        <taxon>Bacteria</taxon>
        <taxon>Pseudomonadati</taxon>
        <taxon>Pseudomonadota</taxon>
        <taxon>Alphaproteobacteria</taxon>
        <taxon>Rhodospirillales</taxon>
        <taxon>Rhodospirillaceae</taxon>
        <taxon>Phaeovibrio</taxon>
    </lineage>
</organism>
<dbReference type="RefSeq" id="WP_192532988.1">
    <property type="nucleotide sequence ID" value="NZ_JACZHT010000001.1"/>
</dbReference>
<evidence type="ECO:0000259" key="1">
    <source>
        <dbReference type="Pfam" id="PF01890"/>
    </source>
</evidence>
<gene>
    <name evidence="2" type="ORF">IHV25_00315</name>
</gene>
<sequence length="134" mass="13769">MTLLPIYVGVGVRSSCSAEELAQLVREALSSLGVGFQVQGVATLEGKAAHPAISVLAYTLGVPTFGYEAGRLDEESPRLAHPSDRVEALISIAGVAEAAALAVAGPDARLVVPKMTSRNATCALATPARSPSRE</sequence>
<protein>
    <submittedName>
        <fullName evidence="2">Cobalamin biosynthesis protein</fullName>
    </submittedName>
</protein>
<name>A0A8J6YTF9_9PROT</name>
<evidence type="ECO:0000313" key="3">
    <source>
        <dbReference type="Proteomes" id="UP000631034"/>
    </source>
</evidence>
<evidence type="ECO:0000313" key="2">
    <source>
        <dbReference type="EMBL" id="MBE1236104.1"/>
    </source>
</evidence>
<dbReference type="EMBL" id="JACZHT010000001">
    <property type="protein sequence ID" value="MBE1236104.1"/>
    <property type="molecule type" value="Genomic_DNA"/>
</dbReference>
<feature type="domain" description="CobE/GbiG C-terminal" evidence="1">
    <location>
        <begin position="6"/>
        <end position="125"/>
    </location>
</feature>